<dbReference type="InterPro" id="IPR003764">
    <property type="entry name" value="GlcNAc_6-P_deAcase"/>
</dbReference>
<feature type="binding site" evidence="7">
    <location>
        <position position="198"/>
    </location>
    <ligand>
        <name>Zn(2+)</name>
        <dbReference type="ChEBI" id="CHEBI:29105"/>
    </ligand>
</feature>
<dbReference type="InterPro" id="IPR032466">
    <property type="entry name" value="Metal_Hydrolase"/>
</dbReference>
<dbReference type="GO" id="GO:0008448">
    <property type="term" value="F:N-acetylglucosamine-6-phosphate deacetylase activity"/>
    <property type="evidence" value="ECO:0007669"/>
    <property type="project" value="UniProtKB-EC"/>
</dbReference>
<dbReference type="PIRSF" id="PIRSF038994">
    <property type="entry name" value="NagA"/>
    <property type="match status" value="1"/>
</dbReference>
<evidence type="ECO:0000313" key="11">
    <source>
        <dbReference type="EMBL" id="KAB4449862.1"/>
    </source>
</evidence>
<dbReference type="EMBL" id="WCSB01000018">
    <property type="protein sequence ID" value="KAB4449862.1"/>
    <property type="molecule type" value="Genomic_DNA"/>
</dbReference>
<dbReference type="PATRIC" id="fig|818.29.peg.2467"/>
<keyword evidence="3 5" id="KW-0378">Hydrolase</keyword>
<proteinExistence type="inferred from homology"/>
<feature type="domain" description="Amidohydrolase-related" evidence="8">
    <location>
        <begin position="54"/>
        <end position="391"/>
    </location>
</feature>
<dbReference type="RefSeq" id="WP_048696318.1">
    <property type="nucleotide sequence ID" value="NZ_CAXSMB010000001.1"/>
</dbReference>
<evidence type="ECO:0000256" key="1">
    <source>
        <dbReference type="ARBA" id="ARBA00010716"/>
    </source>
</evidence>
<evidence type="ECO:0000256" key="7">
    <source>
        <dbReference type="PIRSR" id="PIRSR038994-3"/>
    </source>
</evidence>
<evidence type="ECO:0000256" key="3">
    <source>
        <dbReference type="ARBA" id="ARBA00022801"/>
    </source>
</evidence>
<name>A0A139KEI3_BACT4</name>
<reference evidence="15 16" key="2">
    <citation type="journal article" date="2019" name="Nat. Med.">
        <title>A library of human gut bacterial isolates paired with longitudinal multiomics data enables mechanistic microbiome research.</title>
        <authorList>
            <person name="Poyet M."/>
            <person name="Groussin M."/>
            <person name="Gibbons S.M."/>
            <person name="Avila-Pacheco J."/>
            <person name="Jiang X."/>
            <person name="Kearney S.M."/>
            <person name="Perrotta A.R."/>
            <person name="Berdy B."/>
            <person name="Zhao S."/>
            <person name="Lieberman T.D."/>
            <person name="Swanson P.K."/>
            <person name="Smith M."/>
            <person name="Roesemann S."/>
            <person name="Alexander J.E."/>
            <person name="Rich S.A."/>
            <person name="Livny J."/>
            <person name="Vlamakis H."/>
            <person name="Clish C."/>
            <person name="Bullock K."/>
            <person name="Deik A."/>
            <person name="Scott J."/>
            <person name="Pierce K.A."/>
            <person name="Xavier R.J."/>
            <person name="Alm E.J."/>
        </authorList>
    </citation>
    <scope>NUCLEOTIDE SEQUENCE [LARGE SCALE GENOMIC DNA]</scope>
    <source>
        <strain evidence="11 16">BIOML-A165</strain>
        <strain evidence="10 15">BIOML-A188</strain>
    </source>
</reference>
<protein>
    <submittedName>
        <fullName evidence="10">N-acetylglucosamine-6-phosphate deacetylase</fullName>
        <ecNumber evidence="10">3.5.1.25</ecNumber>
    </submittedName>
</protein>
<comment type="cofactor">
    <cofactor evidence="7">
        <name>a divalent metal cation</name>
        <dbReference type="ChEBI" id="CHEBI:60240"/>
    </cofactor>
    <text evidence="7">Binds 1 divalent metal cation per subunit.</text>
</comment>
<dbReference type="NCBIfam" id="TIGR00221">
    <property type="entry name" value="nagA"/>
    <property type="match status" value="1"/>
</dbReference>
<feature type="binding site" evidence="7">
    <location>
        <position position="133"/>
    </location>
    <ligand>
        <name>Zn(2+)</name>
        <dbReference type="ChEBI" id="CHEBI:29105"/>
    </ligand>
</feature>
<dbReference type="Proteomes" id="UP001156218">
    <property type="component" value="Chromosome"/>
</dbReference>
<dbReference type="EMBL" id="CP083680">
    <property type="protein sequence ID" value="UYU67976.1"/>
    <property type="molecule type" value="Genomic_DNA"/>
</dbReference>
<accession>A0A139KEI3</accession>
<dbReference type="EMBL" id="CP083685">
    <property type="protein sequence ID" value="UYU89240.1"/>
    <property type="molecule type" value="Genomic_DNA"/>
</dbReference>
<dbReference type="Proteomes" id="UP000460317">
    <property type="component" value="Unassembled WGS sequence"/>
</dbReference>
<dbReference type="Gene3D" id="3.20.20.140">
    <property type="entry name" value="Metal-dependent hydrolases"/>
    <property type="match status" value="1"/>
</dbReference>
<dbReference type="Pfam" id="PF01979">
    <property type="entry name" value="Amidohydro_1"/>
    <property type="match status" value="1"/>
</dbReference>
<sequence>MERLIIINGELILPTGIETNKIMVCRNGKIEQIVSSEAYIPQADDRIIDANQQYVSPGFIDIHVHGGGGHDFMDGTVEAFLGVAETHARYGTTAMVPTTLTSTNEELMTTFAVYQKAKSLNKKGAQFIGLHLEGPYFSPKQCGAQDPNHLKTPHPDEYNTILEASQDIVRWSIAPELAGAIELGEKLNSCHILPSIAHTDAIYEEVVKAYEAGYTHITHLYSAMSTITRRNAYRYAGVVEAAYLIDGMTVEIIADGIHLPKPLLQFVYKFKGADKTALCTDAMRGAGMPDGESILGSLTNGQKVIIEDGVAKLPDRSAFAGSVATADRLVRTMINIAGIPLIDAIRMITLTPARILHVDSQKGSLEEGKDADIVIFDNQINVTTTISKGHVIYNQ</sequence>
<dbReference type="FunFam" id="3.20.20.140:FF:000004">
    <property type="entry name" value="N-acetylglucosamine-6-phosphate deacetylase"/>
    <property type="match status" value="1"/>
</dbReference>
<evidence type="ECO:0000256" key="2">
    <source>
        <dbReference type="ARBA" id="ARBA00022723"/>
    </source>
</evidence>
<dbReference type="EMBL" id="WCSY01000006">
    <property type="protein sequence ID" value="KAB4314252.1"/>
    <property type="molecule type" value="Genomic_DNA"/>
</dbReference>
<dbReference type="GO" id="GO:0046872">
    <property type="term" value="F:metal ion binding"/>
    <property type="evidence" value="ECO:0007669"/>
    <property type="project" value="UniProtKB-KW"/>
</dbReference>
<dbReference type="PANTHER" id="PTHR11113:SF14">
    <property type="entry name" value="N-ACETYLGLUCOSAMINE-6-PHOSPHATE DEACETYLASE"/>
    <property type="match status" value="1"/>
</dbReference>
<feature type="active site" description="Proton donor/acceptor" evidence="6">
    <location>
        <position position="281"/>
    </location>
</feature>
<comment type="similarity">
    <text evidence="1 5">Belongs to the metallo-dependent hydrolases superfamily. NagA family.</text>
</comment>
<dbReference type="GO" id="GO:0006046">
    <property type="term" value="P:N-acetylglucosamine catabolic process"/>
    <property type="evidence" value="ECO:0007669"/>
    <property type="project" value="TreeGrafter"/>
</dbReference>
<evidence type="ECO:0000256" key="5">
    <source>
        <dbReference type="PIRNR" id="PIRNR038994"/>
    </source>
</evidence>
<evidence type="ECO:0000313" key="12">
    <source>
        <dbReference type="EMBL" id="UYU67976.1"/>
    </source>
</evidence>
<dbReference type="InterPro" id="IPR011059">
    <property type="entry name" value="Metal-dep_hydrolase_composite"/>
</dbReference>
<reference evidence="9 14" key="1">
    <citation type="submission" date="2015-09" db="EMBL/GenBank/DDBJ databases">
        <authorList>
            <consortium name="Pathogen Informatics"/>
        </authorList>
    </citation>
    <scope>NUCLEOTIDE SEQUENCE [LARGE SCALE GENOMIC DNA]</scope>
    <source>
        <strain evidence="9 14">2789STDY5834899</strain>
    </source>
</reference>
<dbReference type="Proteomes" id="UP000440614">
    <property type="component" value="Unassembled WGS sequence"/>
</dbReference>
<reference evidence="12 17" key="3">
    <citation type="submission" date="2021-06" db="EMBL/GenBank/DDBJ databases">
        <title>Interrogation of the integrated mobile genetic elements in gut-associated Bacteroides with a consensus prediction approach.</title>
        <authorList>
            <person name="Campbell D.E."/>
            <person name="Leigh J.R."/>
            <person name="Kim T."/>
            <person name="England W."/>
            <person name="Whitaker R.J."/>
            <person name="Degnan P.H."/>
        </authorList>
    </citation>
    <scope>NUCLEOTIDE SEQUENCE [LARGE SCALE GENOMIC DNA]</scope>
    <source>
        <strain evidence="13">VPI-3443</strain>
        <strain evidence="12 17">WAL8669</strain>
    </source>
</reference>
<dbReference type="Proteomes" id="UP001162960">
    <property type="component" value="Chromosome"/>
</dbReference>
<evidence type="ECO:0000313" key="13">
    <source>
        <dbReference type="EMBL" id="UYU89240.1"/>
    </source>
</evidence>
<dbReference type="EC" id="3.5.1.25" evidence="10"/>
<dbReference type="CDD" id="cd00854">
    <property type="entry name" value="NagA"/>
    <property type="match status" value="1"/>
</dbReference>
<dbReference type="PANTHER" id="PTHR11113">
    <property type="entry name" value="N-ACETYLGLUCOSAMINE-6-PHOSPHATE DEACETYLASE"/>
    <property type="match status" value="1"/>
</dbReference>
<dbReference type="AlphaFoldDB" id="A0A139KEI3"/>
<keyword evidence="4 5" id="KW-0119">Carbohydrate metabolism</keyword>
<dbReference type="InterPro" id="IPR006680">
    <property type="entry name" value="Amidohydro-rel"/>
</dbReference>
<organism evidence="10 15">
    <name type="scientific">Bacteroides thetaiotaomicron</name>
    <dbReference type="NCBI Taxonomy" id="818"/>
    <lineage>
        <taxon>Bacteria</taxon>
        <taxon>Pseudomonadati</taxon>
        <taxon>Bacteroidota</taxon>
        <taxon>Bacteroidia</taxon>
        <taxon>Bacteroidales</taxon>
        <taxon>Bacteroidaceae</taxon>
        <taxon>Bacteroides</taxon>
    </lineage>
</organism>
<evidence type="ECO:0000313" key="14">
    <source>
        <dbReference type="Proteomes" id="UP000095576"/>
    </source>
</evidence>
<evidence type="ECO:0000313" key="15">
    <source>
        <dbReference type="Proteomes" id="UP000440614"/>
    </source>
</evidence>
<evidence type="ECO:0000256" key="6">
    <source>
        <dbReference type="PIRSR" id="PIRSR038994-1"/>
    </source>
</evidence>
<evidence type="ECO:0000313" key="16">
    <source>
        <dbReference type="Proteomes" id="UP000460317"/>
    </source>
</evidence>
<evidence type="ECO:0000313" key="9">
    <source>
        <dbReference type="EMBL" id="CUP52569.1"/>
    </source>
</evidence>
<dbReference type="Proteomes" id="UP000095576">
    <property type="component" value="Unassembled WGS sequence"/>
</dbReference>
<evidence type="ECO:0000256" key="4">
    <source>
        <dbReference type="ARBA" id="ARBA00023277"/>
    </source>
</evidence>
<dbReference type="SUPFAM" id="SSF51556">
    <property type="entry name" value="Metallo-dependent hydrolases"/>
    <property type="match status" value="1"/>
</dbReference>
<dbReference type="EMBL" id="CZAP01000007">
    <property type="protein sequence ID" value="CUP52569.1"/>
    <property type="molecule type" value="Genomic_DNA"/>
</dbReference>
<feature type="binding site" evidence="7">
    <location>
        <position position="219"/>
    </location>
    <ligand>
        <name>Zn(2+)</name>
        <dbReference type="ChEBI" id="CHEBI:29105"/>
    </ligand>
</feature>
<dbReference type="Gene3D" id="2.30.40.10">
    <property type="entry name" value="Urease, subunit C, domain 1"/>
    <property type="match status" value="1"/>
</dbReference>
<evidence type="ECO:0000313" key="10">
    <source>
        <dbReference type="EMBL" id="KAB4314252.1"/>
    </source>
</evidence>
<evidence type="ECO:0000259" key="8">
    <source>
        <dbReference type="Pfam" id="PF01979"/>
    </source>
</evidence>
<evidence type="ECO:0000313" key="17">
    <source>
        <dbReference type="Proteomes" id="UP001156218"/>
    </source>
</evidence>
<dbReference type="SUPFAM" id="SSF51338">
    <property type="entry name" value="Composite domain of metallo-dependent hydrolases"/>
    <property type="match status" value="1"/>
</dbReference>
<gene>
    <name evidence="10" type="primary">nagA</name>
    <name evidence="9" type="synonym">nagA_3</name>
    <name evidence="9" type="ORF">ERS852511_02381</name>
    <name evidence="11" type="ORF">GAN93_17415</name>
    <name evidence="10" type="ORF">GAO51_07765</name>
    <name evidence="12" type="ORF">KQP68_06775</name>
    <name evidence="13" type="ORF">KQP74_14900</name>
</gene>
<keyword evidence="2 7" id="KW-0479">Metal-binding</keyword>